<dbReference type="Gene3D" id="3.40.50.1460">
    <property type="match status" value="1"/>
</dbReference>
<keyword evidence="5" id="KW-1185">Reference proteome</keyword>
<comment type="caution">
    <text evidence="4">The sequence shown here is derived from an EMBL/GenBank/DDBJ whole genome shotgun (WGS) entry which is preliminary data.</text>
</comment>
<dbReference type="PANTHER" id="PTHR48104:SF30">
    <property type="entry name" value="METACASPASE-1"/>
    <property type="match status" value="1"/>
</dbReference>
<evidence type="ECO:0000313" key="5">
    <source>
        <dbReference type="Proteomes" id="UP001362999"/>
    </source>
</evidence>
<evidence type="ECO:0000256" key="1">
    <source>
        <dbReference type="ARBA" id="ARBA00009005"/>
    </source>
</evidence>
<feature type="domain" description="Peptidase C14 caspase" evidence="3">
    <location>
        <begin position="406"/>
        <end position="660"/>
    </location>
</feature>
<dbReference type="AlphaFoldDB" id="A0AAW0BEU0"/>
<dbReference type="InterPro" id="IPR050452">
    <property type="entry name" value="Metacaspase"/>
</dbReference>
<accession>A0AAW0BEU0</accession>
<dbReference type="EMBL" id="JAWWNJ010000034">
    <property type="protein sequence ID" value="KAK7024876.1"/>
    <property type="molecule type" value="Genomic_DNA"/>
</dbReference>
<protein>
    <submittedName>
        <fullName evidence="4">Caspase domain-containing protein</fullName>
    </submittedName>
</protein>
<proteinExistence type="inferred from homology"/>
<dbReference type="PANTHER" id="PTHR48104">
    <property type="entry name" value="METACASPASE-4"/>
    <property type="match status" value="1"/>
</dbReference>
<feature type="compositionally biased region" description="Polar residues" evidence="2">
    <location>
        <begin position="308"/>
        <end position="317"/>
    </location>
</feature>
<evidence type="ECO:0000259" key="3">
    <source>
        <dbReference type="Pfam" id="PF00656"/>
    </source>
</evidence>
<dbReference type="GO" id="GO:0005737">
    <property type="term" value="C:cytoplasm"/>
    <property type="evidence" value="ECO:0007669"/>
    <property type="project" value="TreeGrafter"/>
</dbReference>
<dbReference type="InterPro" id="IPR011600">
    <property type="entry name" value="Pept_C14_caspase"/>
</dbReference>
<dbReference type="Pfam" id="PF00656">
    <property type="entry name" value="Peptidase_C14"/>
    <property type="match status" value="1"/>
</dbReference>
<feature type="region of interest" description="Disordered" evidence="2">
    <location>
        <begin position="295"/>
        <end position="317"/>
    </location>
</feature>
<evidence type="ECO:0000256" key="2">
    <source>
        <dbReference type="SAM" id="MobiDB-lite"/>
    </source>
</evidence>
<evidence type="ECO:0000313" key="4">
    <source>
        <dbReference type="EMBL" id="KAK7024876.1"/>
    </source>
</evidence>
<sequence length="1102" mass="122572">MLSRGRGLPLYDPVPQGSLPKEFQSCGVSIGDVGCVTPEGEFDFFFNVFLPPQHPINAYGTPPGFEPLPMYQPQDVFLHYENGGSAISTRNVSRVNIQMFTHTVADAFPGSDFVFSCDASSGAVIAYPHGAHVKKLRNTTALNAYAVKNGLAWYKYIKSASGRGRYLENGALYLVIGHEKALSWGMASYHRTDKAFQLDFKMSADRYSWSGVIGQKNPSVGKSHYPFSSTLNHTTFIHGLSISIQQALWQKLVRRTAATTSPIIGVRSSLKTFKEVSLVPSRSCWLFSILRGSHTGRNRHSEEPKQRMPSSVQPTNQISNPSRLINEYILHNTPNAAVVASHDDNWRNILEDCSENMTISDFLQSVENQFSIEEKNGGAFLIERFPDRVIFAPPSEPTLTGKDTVFALVVGINDYMKSDELKPLGGAVNDAKEFRKYLEEVLDVPVDNILSIENREATRTNIMSGFRTHFIENSRIPDGGETTMIFYFAGHGSRAATTRNMTARDMMVETICPVDERTQDAAGHHIHSIPDYVLGWLLQELSEKKGSNITVILDSCHSGGIARRGEGKSRAAETDSTKIPAELDSHLWKGQSLKKPYRMWESTATSHVLLAACQADETARELSDMYGEKKPGGRFTKHLLENLRWAPLGHITYQELIDRVPRWSDQRPHCGGSRIERVVFNGNHPKAGRRSVPLVPYDPEATSPTSLEPKRPQLGGVEPNLDAGAEAISSLYKVDMGTVAGVMTETEFTAYDIHDKALCVMVAHTVLAQHSILRQKDRPFIEIPALSRAEVSDWKNTSMILHVYTPDDFPHTDALFSPTRTVTPRFVQAPSLADAHIALSVDLKSGEVVVEPLTPTMKKALDKVSFPMTANPSHLLDAIDGVAHFNYFLDRVNTEDPVKGVTLEMHRLKGDFPHREPDDRGNLVQGDVARFTFDANAIYGFKICSKFPEDLYAYLFYFDPETFTIQEWYSPERRNSAPLKTNGFVTVGMGGERAFEFTMEDGQVTSSGFIKLFVTREFVDLRWIKQTTEPFKADFKGTGRLKAGKEAFNRLATWDALTVVLTMTASASPTKPPMVEAPTLSEDILLPVEASLSFSLSLLAMC</sequence>
<reference evidence="4 5" key="1">
    <citation type="journal article" date="2024" name="J Genomics">
        <title>Draft genome sequencing and assembly of Favolaschia claudopus CIRM-BRFM 2984 isolated from oak limbs.</title>
        <authorList>
            <person name="Navarro D."/>
            <person name="Drula E."/>
            <person name="Chaduli D."/>
            <person name="Cazenave R."/>
            <person name="Ahrendt S."/>
            <person name="Wang J."/>
            <person name="Lipzen A."/>
            <person name="Daum C."/>
            <person name="Barry K."/>
            <person name="Grigoriev I.V."/>
            <person name="Favel A."/>
            <person name="Rosso M.N."/>
            <person name="Martin F."/>
        </authorList>
    </citation>
    <scope>NUCLEOTIDE SEQUENCE [LARGE SCALE GENOMIC DNA]</scope>
    <source>
        <strain evidence="4 5">CIRM-BRFM 2984</strain>
    </source>
</reference>
<feature type="region of interest" description="Disordered" evidence="2">
    <location>
        <begin position="687"/>
        <end position="716"/>
    </location>
</feature>
<dbReference type="GO" id="GO:0006508">
    <property type="term" value="P:proteolysis"/>
    <property type="evidence" value="ECO:0007669"/>
    <property type="project" value="InterPro"/>
</dbReference>
<dbReference type="GO" id="GO:0004197">
    <property type="term" value="F:cysteine-type endopeptidase activity"/>
    <property type="evidence" value="ECO:0007669"/>
    <property type="project" value="InterPro"/>
</dbReference>
<name>A0AAW0BEU0_9AGAR</name>
<organism evidence="4 5">
    <name type="scientific">Favolaschia claudopus</name>
    <dbReference type="NCBI Taxonomy" id="2862362"/>
    <lineage>
        <taxon>Eukaryota</taxon>
        <taxon>Fungi</taxon>
        <taxon>Dikarya</taxon>
        <taxon>Basidiomycota</taxon>
        <taxon>Agaricomycotina</taxon>
        <taxon>Agaricomycetes</taxon>
        <taxon>Agaricomycetidae</taxon>
        <taxon>Agaricales</taxon>
        <taxon>Marasmiineae</taxon>
        <taxon>Mycenaceae</taxon>
        <taxon>Favolaschia</taxon>
    </lineage>
</organism>
<comment type="similarity">
    <text evidence="1">Belongs to the peptidase C14B family.</text>
</comment>
<dbReference type="Proteomes" id="UP001362999">
    <property type="component" value="Unassembled WGS sequence"/>
</dbReference>
<gene>
    <name evidence="4" type="ORF">R3P38DRAFT_1053135</name>
</gene>